<evidence type="ECO:0000313" key="1">
    <source>
        <dbReference type="EMBL" id="VEL43630.1"/>
    </source>
</evidence>
<organism evidence="1 2">
    <name type="scientific">Protopolystoma xenopodis</name>
    <dbReference type="NCBI Taxonomy" id="117903"/>
    <lineage>
        <taxon>Eukaryota</taxon>
        <taxon>Metazoa</taxon>
        <taxon>Spiralia</taxon>
        <taxon>Lophotrochozoa</taxon>
        <taxon>Platyhelminthes</taxon>
        <taxon>Monogenea</taxon>
        <taxon>Polyopisthocotylea</taxon>
        <taxon>Polystomatidea</taxon>
        <taxon>Polystomatidae</taxon>
        <taxon>Protopolystoma</taxon>
    </lineage>
</organism>
<dbReference type="AlphaFoldDB" id="A0A448XS52"/>
<proteinExistence type="predicted"/>
<sequence length="72" mass="8040">MRVVQLFYLAANRDCLFERVYPISPKAADNLISSGQAQLSRFSQLCPVTLYQHTDAYSLTTPTGRLETTLAS</sequence>
<dbReference type="Proteomes" id="UP000784294">
    <property type="component" value="Unassembled WGS sequence"/>
</dbReference>
<keyword evidence="2" id="KW-1185">Reference proteome</keyword>
<gene>
    <name evidence="1" type="ORF">PXEA_LOCUS37070</name>
</gene>
<name>A0A448XS52_9PLAT</name>
<reference evidence="1" key="1">
    <citation type="submission" date="2018-11" db="EMBL/GenBank/DDBJ databases">
        <authorList>
            <consortium name="Pathogen Informatics"/>
        </authorList>
    </citation>
    <scope>NUCLEOTIDE SEQUENCE</scope>
</reference>
<accession>A0A448XS52</accession>
<evidence type="ECO:0000313" key="2">
    <source>
        <dbReference type="Proteomes" id="UP000784294"/>
    </source>
</evidence>
<dbReference type="EMBL" id="CAAALY010283396">
    <property type="protein sequence ID" value="VEL43630.1"/>
    <property type="molecule type" value="Genomic_DNA"/>
</dbReference>
<feature type="non-terminal residue" evidence="1">
    <location>
        <position position="1"/>
    </location>
</feature>
<comment type="caution">
    <text evidence="1">The sequence shown here is derived from an EMBL/GenBank/DDBJ whole genome shotgun (WGS) entry which is preliminary data.</text>
</comment>
<protein>
    <submittedName>
        <fullName evidence="1">Uncharacterized protein</fullName>
    </submittedName>
</protein>